<dbReference type="InterPro" id="IPR001375">
    <property type="entry name" value="Peptidase_S9_cat"/>
</dbReference>
<name>A0A4R4PVU0_9ACTN</name>
<reference evidence="2 3" key="1">
    <citation type="submission" date="2019-03" db="EMBL/GenBank/DDBJ databases">
        <title>Draft genome sequences of novel Actinobacteria.</title>
        <authorList>
            <person name="Sahin N."/>
            <person name="Ay H."/>
            <person name="Saygin H."/>
        </authorList>
    </citation>
    <scope>NUCLEOTIDE SEQUENCE [LARGE SCALE GENOMIC DNA]</scope>
    <source>
        <strain evidence="2 3">JCM 30547</strain>
    </source>
</reference>
<dbReference type="RefSeq" id="WP_132409448.1">
    <property type="nucleotide sequence ID" value="NZ_SMKA01000107.1"/>
</dbReference>
<protein>
    <submittedName>
        <fullName evidence="2">S9 family peptidase</fullName>
    </submittedName>
</protein>
<gene>
    <name evidence="2" type="ORF">E1261_22230</name>
</gene>
<dbReference type="SUPFAM" id="SSF69304">
    <property type="entry name" value="Tricorn protease N-terminal domain"/>
    <property type="match status" value="1"/>
</dbReference>
<dbReference type="SUPFAM" id="SSF53474">
    <property type="entry name" value="alpha/beta-Hydrolases"/>
    <property type="match status" value="1"/>
</dbReference>
<comment type="caution">
    <text evidence="2">The sequence shown here is derived from an EMBL/GenBank/DDBJ whole genome shotgun (WGS) entry which is preliminary data.</text>
</comment>
<sequence length="576" mass="61261">MAIPAAFDGLTSHADTLFWVQSSEDGDQLVRWTASDGVSFAAPRGFAVGNDTHAYGGGSAAVSADGVWGISAQDGRIHQLTPGKATPLTEASSNRFGDLVVAGRTILALSEDTDGDSLVGVDAATGHVRRLRQSSGFLASPQPGHGNLAWLSWDLDQMPWDSTQLWAAPYDDHAGLLGVPVLVAGGISESVTEPQWGPDGHLYFMSDRTGWLNLYKWDGERIDAVAPTAADCAAAPWELGYRSYTFLDDGALAIRVRRDLQDHLVLIDAGGRSQTFDLPYTAIKPYLCSLNNAVAMIAATPTTSPSVVLVDRDGSHSVVAGQEPPTNEHSQPQRLSVDGIDFLLHPPSDADGTWTAPVIVRAHPGPTDEISLRRDAQTDFFTRHGFAIADVDYRGSTGHGRDFRRSLYGRWGSYDVADCAAVAQYLIARGVTSPAEVFICGSSAGGYTALRAAGRGPFRGAAARSPIIDPRTWEASVPRFQRAHASALAEGSIAVSSADIECPVLLVHGLHDPITPAQDTLGLAADLEARGADHELLILDTSSHTLAAPDLTAKVLDAELAFFRRLLDQSASAKRA</sequence>
<dbReference type="Proteomes" id="UP000295075">
    <property type="component" value="Unassembled WGS sequence"/>
</dbReference>
<dbReference type="GO" id="GO:0008236">
    <property type="term" value="F:serine-type peptidase activity"/>
    <property type="evidence" value="ECO:0007669"/>
    <property type="project" value="InterPro"/>
</dbReference>
<dbReference type="EMBL" id="SMKA01000107">
    <property type="protein sequence ID" value="TDC26544.1"/>
    <property type="molecule type" value="Genomic_DNA"/>
</dbReference>
<keyword evidence="3" id="KW-1185">Reference proteome</keyword>
<feature type="domain" description="Peptidase S9 prolyl oligopeptidase catalytic" evidence="1">
    <location>
        <begin position="376"/>
        <end position="568"/>
    </location>
</feature>
<dbReference type="Gene3D" id="3.40.50.1820">
    <property type="entry name" value="alpha/beta hydrolase"/>
    <property type="match status" value="1"/>
</dbReference>
<dbReference type="InterPro" id="IPR011042">
    <property type="entry name" value="6-blade_b-propeller_TolB-like"/>
</dbReference>
<proteinExistence type="predicted"/>
<dbReference type="Pfam" id="PF00326">
    <property type="entry name" value="Peptidase_S9"/>
    <property type="match status" value="1"/>
</dbReference>
<dbReference type="PANTHER" id="PTHR43056:SF5">
    <property type="entry name" value="PEPTIDASE S9 PROLYL OLIGOPEPTIDASE CATALYTIC DOMAIN-CONTAINING PROTEIN"/>
    <property type="match status" value="1"/>
</dbReference>
<evidence type="ECO:0000259" key="1">
    <source>
        <dbReference type="Pfam" id="PF00326"/>
    </source>
</evidence>
<accession>A0A4R4PVU0</accession>
<dbReference type="InterPro" id="IPR029058">
    <property type="entry name" value="AB_hydrolase_fold"/>
</dbReference>
<organism evidence="2 3">
    <name type="scientific">Kribbella albertanoniae</name>
    <dbReference type="NCBI Taxonomy" id="1266829"/>
    <lineage>
        <taxon>Bacteria</taxon>
        <taxon>Bacillati</taxon>
        <taxon>Actinomycetota</taxon>
        <taxon>Actinomycetes</taxon>
        <taxon>Propionibacteriales</taxon>
        <taxon>Kribbellaceae</taxon>
        <taxon>Kribbella</taxon>
    </lineage>
</organism>
<evidence type="ECO:0000313" key="3">
    <source>
        <dbReference type="Proteomes" id="UP000295075"/>
    </source>
</evidence>
<dbReference type="InterPro" id="IPR050585">
    <property type="entry name" value="Xaa-Pro_dipeptidyl-ppase/CocE"/>
</dbReference>
<evidence type="ECO:0000313" key="2">
    <source>
        <dbReference type="EMBL" id="TDC26544.1"/>
    </source>
</evidence>
<dbReference type="OrthoDB" id="128799at2"/>
<dbReference type="GO" id="GO:0006508">
    <property type="term" value="P:proteolysis"/>
    <property type="evidence" value="ECO:0007669"/>
    <property type="project" value="InterPro"/>
</dbReference>
<dbReference type="PANTHER" id="PTHR43056">
    <property type="entry name" value="PEPTIDASE S9 PROLYL OLIGOPEPTIDASE"/>
    <property type="match status" value="1"/>
</dbReference>
<dbReference type="AlphaFoldDB" id="A0A4R4PVU0"/>
<dbReference type="Gene3D" id="2.120.10.30">
    <property type="entry name" value="TolB, C-terminal domain"/>
    <property type="match status" value="1"/>
</dbReference>